<name>A0A8K0WKR2_9HYPO</name>
<gene>
    <name evidence="3" type="ORF">B0I35DRAFT_483639</name>
</gene>
<feature type="region of interest" description="Disordered" evidence="1">
    <location>
        <begin position="123"/>
        <end position="151"/>
    </location>
</feature>
<feature type="signal peptide" evidence="2">
    <location>
        <begin position="1"/>
        <end position="20"/>
    </location>
</feature>
<evidence type="ECO:0000256" key="1">
    <source>
        <dbReference type="SAM" id="MobiDB-lite"/>
    </source>
</evidence>
<dbReference type="OrthoDB" id="3538998at2759"/>
<proteinExistence type="predicted"/>
<reference evidence="3" key="1">
    <citation type="journal article" date="2021" name="Nat. Commun.">
        <title>Genetic determinants of endophytism in the Arabidopsis root mycobiome.</title>
        <authorList>
            <person name="Mesny F."/>
            <person name="Miyauchi S."/>
            <person name="Thiergart T."/>
            <person name="Pickel B."/>
            <person name="Atanasova L."/>
            <person name="Karlsson M."/>
            <person name="Huettel B."/>
            <person name="Barry K.W."/>
            <person name="Haridas S."/>
            <person name="Chen C."/>
            <person name="Bauer D."/>
            <person name="Andreopoulos W."/>
            <person name="Pangilinan J."/>
            <person name="LaButti K."/>
            <person name="Riley R."/>
            <person name="Lipzen A."/>
            <person name="Clum A."/>
            <person name="Drula E."/>
            <person name="Henrissat B."/>
            <person name="Kohler A."/>
            <person name="Grigoriev I.V."/>
            <person name="Martin F.M."/>
            <person name="Hacquard S."/>
        </authorList>
    </citation>
    <scope>NUCLEOTIDE SEQUENCE</scope>
    <source>
        <strain evidence="3">MPI-CAGE-CH-0235</strain>
    </source>
</reference>
<evidence type="ECO:0000313" key="3">
    <source>
        <dbReference type="EMBL" id="KAH7305884.1"/>
    </source>
</evidence>
<dbReference type="EMBL" id="JAGPNK010000017">
    <property type="protein sequence ID" value="KAH7305884.1"/>
    <property type="molecule type" value="Genomic_DNA"/>
</dbReference>
<keyword evidence="2" id="KW-0732">Signal</keyword>
<protein>
    <recommendedName>
        <fullName evidence="5">Extracellular membrane protein CFEM domain-containing protein</fullName>
    </recommendedName>
</protein>
<feature type="chain" id="PRO_5035420687" description="Extracellular membrane protein CFEM domain-containing protein" evidence="2">
    <location>
        <begin position="21"/>
        <end position="151"/>
    </location>
</feature>
<dbReference type="Proteomes" id="UP000813444">
    <property type="component" value="Unassembled WGS sequence"/>
</dbReference>
<keyword evidence="4" id="KW-1185">Reference proteome</keyword>
<comment type="caution">
    <text evidence="3">The sequence shown here is derived from an EMBL/GenBank/DDBJ whole genome shotgun (WGS) entry which is preliminary data.</text>
</comment>
<evidence type="ECO:0008006" key="5">
    <source>
        <dbReference type="Google" id="ProtNLM"/>
    </source>
</evidence>
<evidence type="ECO:0000313" key="4">
    <source>
        <dbReference type="Proteomes" id="UP000813444"/>
    </source>
</evidence>
<accession>A0A8K0WKR2</accession>
<sequence>MLLPALTGLAVGAKVGYSEAQTCADRSGMEACYSDAQNDWASCINDNCEGVGVDCHNDQVYSCEYQQKVGDIPDYCLKSGLDNVLFYPTPGNAPGSCSCNLGKLLTSLMTTTSVATDRCDRNGEELAKQPMSRSTPHQRWSRPGSAAAFGP</sequence>
<organism evidence="3 4">
    <name type="scientific">Stachybotrys elegans</name>
    <dbReference type="NCBI Taxonomy" id="80388"/>
    <lineage>
        <taxon>Eukaryota</taxon>
        <taxon>Fungi</taxon>
        <taxon>Dikarya</taxon>
        <taxon>Ascomycota</taxon>
        <taxon>Pezizomycotina</taxon>
        <taxon>Sordariomycetes</taxon>
        <taxon>Hypocreomycetidae</taxon>
        <taxon>Hypocreales</taxon>
        <taxon>Stachybotryaceae</taxon>
        <taxon>Stachybotrys</taxon>
    </lineage>
</organism>
<evidence type="ECO:0000256" key="2">
    <source>
        <dbReference type="SAM" id="SignalP"/>
    </source>
</evidence>
<dbReference type="AlphaFoldDB" id="A0A8K0WKR2"/>